<dbReference type="AlphaFoldDB" id="A0A0F9RSD3"/>
<gene>
    <name evidence="1" type="ORF">LCGC14_0560160</name>
</gene>
<proteinExistence type="predicted"/>
<evidence type="ECO:0000313" key="1">
    <source>
        <dbReference type="EMBL" id="KKN57644.1"/>
    </source>
</evidence>
<reference evidence="1" key="1">
    <citation type="journal article" date="2015" name="Nature">
        <title>Complex archaea that bridge the gap between prokaryotes and eukaryotes.</title>
        <authorList>
            <person name="Spang A."/>
            <person name="Saw J.H."/>
            <person name="Jorgensen S.L."/>
            <person name="Zaremba-Niedzwiedzka K."/>
            <person name="Martijn J."/>
            <person name="Lind A.E."/>
            <person name="van Eijk R."/>
            <person name="Schleper C."/>
            <person name="Guy L."/>
            <person name="Ettema T.J."/>
        </authorList>
    </citation>
    <scope>NUCLEOTIDE SEQUENCE</scope>
</reference>
<protein>
    <submittedName>
        <fullName evidence="1">Uncharacterized protein</fullName>
    </submittedName>
</protein>
<dbReference type="EMBL" id="LAZR01000795">
    <property type="protein sequence ID" value="KKN57644.1"/>
    <property type="molecule type" value="Genomic_DNA"/>
</dbReference>
<sequence>MKRLSIEFYIKVRDFKFSDEFILKGTFKLKQEWTKVQFQHFIDILGYRLISPNERKVKFHFRLVMRPDMGEISFEGECILESPEQNKISFIIQNTPQSLRKFLDNFILRNCYYHTEKFAKQEKIYFPPAKEILKRLGIK</sequence>
<organism evidence="1">
    <name type="scientific">marine sediment metagenome</name>
    <dbReference type="NCBI Taxonomy" id="412755"/>
    <lineage>
        <taxon>unclassified sequences</taxon>
        <taxon>metagenomes</taxon>
        <taxon>ecological metagenomes</taxon>
    </lineage>
</organism>
<comment type="caution">
    <text evidence="1">The sequence shown here is derived from an EMBL/GenBank/DDBJ whole genome shotgun (WGS) entry which is preliminary data.</text>
</comment>
<accession>A0A0F9RSD3</accession>
<name>A0A0F9RSD3_9ZZZZ</name>